<feature type="compositionally biased region" description="Low complexity" evidence="1">
    <location>
        <begin position="21"/>
        <end position="36"/>
    </location>
</feature>
<dbReference type="PANTHER" id="PTHR35872">
    <property type="entry name" value="INTEGRAL MEMBRANE PROTEIN (AFU_ORTHOLOGUE AFUA_5G07110)"/>
    <property type="match status" value="1"/>
</dbReference>
<evidence type="ECO:0000313" key="4">
    <source>
        <dbReference type="Proteomes" id="UP000184330"/>
    </source>
</evidence>
<name>A0A1L7X0L2_9HELO</name>
<dbReference type="AlphaFoldDB" id="A0A1L7X0L2"/>
<reference evidence="3 4" key="1">
    <citation type="submission" date="2016-03" db="EMBL/GenBank/DDBJ databases">
        <authorList>
            <person name="Ploux O."/>
        </authorList>
    </citation>
    <scope>NUCLEOTIDE SEQUENCE [LARGE SCALE GENOMIC DNA]</scope>
    <source>
        <strain evidence="3 4">UAMH 11012</strain>
    </source>
</reference>
<dbReference type="Pfam" id="PF11204">
    <property type="entry name" value="DUF2985"/>
    <property type="match status" value="1"/>
</dbReference>
<feature type="compositionally biased region" description="Basic and acidic residues" evidence="1">
    <location>
        <begin position="618"/>
        <end position="627"/>
    </location>
</feature>
<dbReference type="PANTHER" id="PTHR35872:SF2">
    <property type="entry name" value="INTEGRAL MEMBRANE PROTEIN (AFU_ORTHOLOGUE AFUA_5G07110)"/>
    <property type="match status" value="1"/>
</dbReference>
<feature type="region of interest" description="Disordered" evidence="1">
    <location>
        <begin position="224"/>
        <end position="266"/>
    </location>
</feature>
<feature type="compositionally biased region" description="Low complexity" evidence="1">
    <location>
        <begin position="236"/>
        <end position="252"/>
    </location>
</feature>
<sequence>MADNHLNVPDSAQGANIGRARSGSVRSQLSQRSQRSPENNEGGFPWSESAAIDYARRPSIRIRRTSVTSQNQDARPSSQGQAVEGRSGSVRRTRSVSEPQRGQVPVPPRLNTGYMPRMSEEVTSPEAGAIRDDLLPIPATIEEAPPTQGQSSARTSGISSWRPLRRARTNIASNNPPPDARQDEYDSNLVDLLDLVDPEVATLSTLTNVQNSLFVPDLGKYLNRRPTYNLTRPPSDIESGSTSSSDDGGVASKEPTRIRPQRTHTGATLSTITSNVNDRYYAVLPHGVSLRNWTEEDKIELNDHVRHMLHSRRSKFKRSMKGFRQYVKKPLGFFVTVYATLITLFGLIWVLFLIGWISIGSRKDYIVNVIDNVLVALFAIMGDGLAPFRAVDTYHMIFIAHYHHLSWRLRKEKALPKLHNKNDLPAVQPEEVKDPEEEEFSVLSPKQQRKLAHHQKKFQNSHSYYKPHETYTHHAFPLRLLIAITVLLDCHSLLQIALGTCTWAISYHVRPFALTTVILCCSITCNITAGVLITIGDKKTRKKDVKEKLFRQELTAEALKKVEKRKRKERREERERMGLPPESPENGNGTGEKDLEIEPALTQEEERMKAVRALEPTISDRDSGVVR</sequence>
<evidence type="ECO:0000313" key="3">
    <source>
        <dbReference type="EMBL" id="CZR58566.1"/>
    </source>
</evidence>
<gene>
    <name evidence="3" type="ORF">PAC_08458</name>
</gene>
<keyword evidence="2" id="KW-0472">Membrane</keyword>
<feature type="compositionally biased region" description="Polar residues" evidence="1">
    <location>
        <begin position="147"/>
        <end position="159"/>
    </location>
</feature>
<feature type="region of interest" description="Disordered" evidence="1">
    <location>
        <begin position="1"/>
        <end position="116"/>
    </location>
</feature>
<dbReference type="Proteomes" id="UP000184330">
    <property type="component" value="Unassembled WGS sequence"/>
</dbReference>
<dbReference type="STRING" id="576137.A0A1L7X0L2"/>
<feature type="transmembrane region" description="Helical" evidence="2">
    <location>
        <begin position="331"/>
        <end position="359"/>
    </location>
</feature>
<feature type="region of interest" description="Disordered" evidence="1">
    <location>
        <begin position="142"/>
        <end position="163"/>
    </location>
</feature>
<keyword evidence="2" id="KW-1133">Transmembrane helix</keyword>
<evidence type="ECO:0000256" key="2">
    <source>
        <dbReference type="SAM" id="Phobius"/>
    </source>
</evidence>
<keyword evidence="4" id="KW-1185">Reference proteome</keyword>
<dbReference type="InterPro" id="IPR021369">
    <property type="entry name" value="DUF2985"/>
</dbReference>
<feature type="region of interest" description="Disordered" evidence="1">
    <location>
        <begin position="562"/>
        <end position="627"/>
    </location>
</feature>
<feature type="transmembrane region" description="Helical" evidence="2">
    <location>
        <begin position="512"/>
        <end position="536"/>
    </location>
</feature>
<proteinExistence type="predicted"/>
<dbReference type="EMBL" id="FJOG01000012">
    <property type="protein sequence ID" value="CZR58566.1"/>
    <property type="molecule type" value="Genomic_DNA"/>
</dbReference>
<dbReference type="OrthoDB" id="3365211at2759"/>
<accession>A0A1L7X0L2</accession>
<organism evidence="3 4">
    <name type="scientific">Phialocephala subalpina</name>
    <dbReference type="NCBI Taxonomy" id="576137"/>
    <lineage>
        <taxon>Eukaryota</taxon>
        <taxon>Fungi</taxon>
        <taxon>Dikarya</taxon>
        <taxon>Ascomycota</taxon>
        <taxon>Pezizomycotina</taxon>
        <taxon>Leotiomycetes</taxon>
        <taxon>Helotiales</taxon>
        <taxon>Mollisiaceae</taxon>
        <taxon>Phialocephala</taxon>
        <taxon>Phialocephala fortinii species complex</taxon>
    </lineage>
</organism>
<feature type="compositionally biased region" description="Polar residues" evidence="1">
    <location>
        <begin position="65"/>
        <end position="81"/>
    </location>
</feature>
<feature type="transmembrane region" description="Helical" evidence="2">
    <location>
        <begin position="480"/>
        <end position="506"/>
    </location>
</feature>
<evidence type="ECO:0000256" key="1">
    <source>
        <dbReference type="SAM" id="MobiDB-lite"/>
    </source>
</evidence>
<protein>
    <submittedName>
        <fullName evidence="3">Related to integral membrane protein</fullName>
    </submittedName>
</protein>
<keyword evidence="2" id="KW-0812">Transmembrane</keyword>